<dbReference type="InterPro" id="IPR013324">
    <property type="entry name" value="RNA_pol_sigma_r3/r4-like"/>
</dbReference>
<dbReference type="Gene3D" id="1.10.10.10">
    <property type="entry name" value="Winged helix-like DNA-binding domain superfamily/Winged helix DNA-binding domain"/>
    <property type="match status" value="1"/>
</dbReference>
<dbReference type="GO" id="GO:0006352">
    <property type="term" value="P:DNA-templated transcription initiation"/>
    <property type="evidence" value="ECO:0007669"/>
    <property type="project" value="InterPro"/>
</dbReference>
<dbReference type="Pfam" id="PF04545">
    <property type="entry name" value="Sigma70_r4"/>
    <property type="match status" value="1"/>
</dbReference>
<evidence type="ECO:0000313" key="3">
    <source>
        <dbReference type="Proteomes" id="UP000018198"/>
    </source>
</evidence>
<comment type="caution">
    <text evidence="2">The sequence shown here is derived from an EMBL/GenBank/DDBJ whole genome shotgun (WGS) entry which is preliminary data.</text>
</comment>
<reference evidence="2 3" key="2">
    <citation type="submission" date="2013-09" db="EMBL/GenBank/DDBJ databases">
        <title>Whole genome comparison of six Crocosphaera watsonii strains with differing phenotypes.</title>
        <authorList>
            <person name="Bench S.R."/>
            <person name="Heller P."/>
            <person name="Frank I."/>
            <person name="Arciniega M."/>
            <person name="Shilova I.N."/>
            <person name="Zehr J.P."/>
        </authorList>
    </citation>
    <scope>NUCLEOTIDE SEQUENCE [LARGE SCALE GENOMIC DNA]</scope>
    <source>
        <strain evidence="2 3">WH 0401</strain>
    </source>
</reference>
<dbReference type="InterPro" id="IPR036388">
    <property type="entry name" value="WH-like_DNA-bd_sf"/>
</dbReference>
<gene>
    <name evidence="2" type="ORF">CWATWH0401_172</name>
</gene>
<name>T2JA58_CROWT</name>
<dbReference type="Proteomes" id="UP000018198">
    <property type="component" value="Unassembled WGS sequence"/>
</dbReference>
<dbReference type="EMBL" id="CAQM01000446">
    <property type="protein sequence ID" value="CCQ62095.1"/>
    <property type="molecule type" value="Genomic_DNA"/>
</dbReference>
<feature type="domain" description="RNA polymerase sigma-70 region 4" evidence="1">
    <location>
        <begin position="2"/>
        <end position="45"/>
    </location>
</feature>
<reference evidence="2 3" key="1">
    <citation type="submission" date="2013-01" db="EMBL/GenBank/DDBJ databases">
        <authorList>
            <person name="Bench S."/>
        </authorList>
    </citation>
    <scope>NUCLEOTIDE SEQUENCE [LARGE SCALE GENOMIC DNA]</scope>
    <source>
        <strain evidence="2 3">WH 0401</strain>
    </source>
</reference>
<evidence type="ECO:0000259" key="1">
    <source>
        <dbReference type="Pfam" id="PF04545"/>
    </source>
</evidence>
<sequence length="53" mass="6096">MEEKTRNILEFVFLKDLTQRETAEQLGISVVTVSRRVKKGLEVLKSNMGKEIC</sequence>
<dbReference type="SUPFAM" id="SSF88659">
    <property type="entry name" value="Sigma3 and sigma4 domains of RNA polymerase sigma factors"/>
    <property type="match status" value="1"/>
</dbReference>
<dbReference type="GO" id="GO:0003700">
    <property type="term" value="F:DNA-binding transcription factor activity"/>
    <property type="evidence" value="ECO:0007669"/>
    <property type="project" value="InterPro"/>
</dbReference>
<accession>T2JA58</accession>
<dbReference type="AlphaFoldDB" id="T2JA58"/>
<organism evidence="2 3">
    <name type="scientific">Crocosphaera watsonii WH 0401</name>
    <dbReference type="NCBI Taxonomy" id="555881"/>
    <lineage>
        <taxon>Bacteria</taxon>
        <taxon>Bacillati</taxon>
        <taxon>Cyanobacteriota</taxon>
        <taxon>Cyanophyceae</taxon>
        <taxon>Oscillatoriophycideae</taxon>
        <taxon>Chroococcales</taxon>
        <taxon>Aphanothecaceae</taxon>
        <taxon>Crocosphaera</taxon>
    </lineage>
</organism>
<proteinExistence type="predicted"/>
<protein>
    <submittedName>
        <fullName evidence="2">Cyanobacterial SigF-related sigma factor</fullName>
    </submittedName>
</protein>
<dbReference type="InterPro" id="IPR007630">
    <property type="entry name" value="RNA_pol_sigma70_r4"/>
</dbReference>
<evidence type="ECO:0000313" key="2">
    <source>
        <dbReference type="EMBL" id="CCQ62095.1"/>
    </source>
</evidence>